<dbReference type="AlphaFoldDB" id="A0A8H5ERR4"/>
<accession>A0A8H5ERR4</accession>
<dbReference type="Proteomes" id="UP000559256">
    <property type="component" value="Unassembled WGS sequence"/>
</dbReference>
<organism evidence="1 3">
    <name type="scientific">Tetrapyrgos nigripes</name>
    <dbReference type="NCBI Taxonomy" id="182062"/>
    <lineage>
        <taxon>Eukaryota</taxon>
        <taxon>Fungi</taxon>
        <taxon>Dikarya</taxon>
        <taxon>Basidiomycota</taxon>
        <taxon>Agaricomycotina</taxon>
        <taxon>Agaricomycetes</taxon>
        <taxon>Agaricomycetidae</taxon>
        <taxon>Agaricales</taxon>
        <taxon>Marasmiineae</taxon>
        <taxon>Marasmiaceae</taxon>
        <taxon>Tetrapyrgos</taxon>
    </lineage>
</organism>
<keyword evidence="3" id="KW-1185">Reference proteome</keyword>
<gene>
    <name evidence="2" type="ORF">D9758_016109</name>
    <name evidence="1" type="ORF">D9758_018966</name>
</gene>
<sequence length="453" mass="51074">MPSIAVPFDVWSSIAEYITPDTLVALAPVNQAFYDIAQKVKYQVTDLVTYDKNTKKLLKDLQDPSLGSLVRTVHIRPWKVSDVVKPSPRRPYRAIARVYSFLDEDYAVQRAKEAVEKRLRKHIQLVLDAVGKLQNVVEYRIEWDETPGYHAQFFQAFLYPLLGDTSFGHSLTKFSLKVPVEKLPGLASVHLPLLQELDVHLSTGALPSQEVKDLVDSFVVFINNLYPTLRSFAVTSTCTSQNLDLNYLFRLLGKFPALRSLALSTPWDGVHVWAPSGEPFPLQLFIAKHARQLEELKFMGSRIANRHVPLDPEAKTWIHRLLAGIDDNYCLLSKLEVDIRTFRADLSPFFLCLDKIASQLESLVLTEYPLAYADVESLLQSFAHHGHGQATSLKTLAICLRCLTPEVIDLLAYGFPHLRSLELTFTEVSGAHFGNQVEKLVGRALHICAENVN</sequence>
<evidence type="ECO:0000313" key="1">
    <source>
        <dbReference type="EMBL" id="KAF5309703.1"/>
    </source>
</evidence>
<dbReference type="InterPro" id="IPR032675">
    <property type="entry name" value="LRR_dom_sf"/>
</dbReference>
<dbReference type="SUPFAM" id="SSF52047">
    <property type="entry name" value="RNI-like"/>
    <property type="match status" value="1"/>
</dbReference>
<dbReference type="OrthoDB" id="2997904at2759"/>
<name>A0A8H5ERR4_9AGAR</name>
<comment type="caution">
    <text evidence="1">The sequence shown here is derived from an EMBL/GenBank/DDBJ whole genome shotgun (WGS) entry which is preliminary data.</text>
</comment>
<evidence type="ECO:0000313" key="2">
    <source>
        <dbReference type="EMBL" id="KAF5332322.1"/>
    </source>
</evidence>
<dbReference type="Gene3D" id="3.80.10.10">
    <property type="entry name" value="Ribonuclease Inhibitor"/>
    <property type="match status" value="1"/>
</dbReference>
<evidence type="ECO:0000313" key="3">
    <source>
        <dbReference type="Proteomes" id="UP000559256"/>
    </source>
</evidence>
<proteinExistence type="predicted"/>
<dbReference type="EMBL" id="JAACJM010000312">
    <property type="protein sequence ID" value="KAF5332322.1"/>
    <property type="molecule type" value="Genomic_DNA"/>
</dbReference>
<protein>
    <recommendedName>
        <fullName evidence="4">F-box domain-containing protein</fullName>
    </recommendedName>
</protein>
<reference evidence="1 3" key="1">
    <citation type="journal article" date="2020" name="ISME J.">
        <title>Uncovering the hidden diversity of litter-decomposition mechanisms in mushroom-forming fungi.</title>
        <authorList>
            <person name="Floudas D."/>
            <person name="Bentzer J."/>
            <person name="Ahren D."/>
            <person name="Johansson T."/>
            <person name="Persson P."/>
            <person name="Tunlid A."/>
        </authorList>
    </citation>
    <scope>NUCLEOTIDE SEQUENCE [LARGE SCALE GENOMIC DNA]</scope>
    <source>
        <strain evidence="1 3">CBS 291.85</strain>
    </source>
</reference>
<dbReference type="EMBL" id="JAACJM010000616">
    <property type="protein sequence ID" value="KAF5309703.1"/>
    <property type="molecule type" value="Genomic_DNA"/>
</dbReference>
<evidence type="ECO:0008006" key="4">
    <source>
        <dbReference type="Google" id="ProtNLM"/>
    </source>
</evidence>